<feature type="domain" description="AAA+ ATPase" evidence="16">
    <location>
        <begin position="2369"/>
        <end position="2518"/>
    </location>
</feature>
<dbReference type="GO" id="GO:0005930">
    <property type="term" value="C:axoneme"/>
    <property type="evidence" value="ECO:0007669"/>
    <property type="project" value="UniProtKB-SubCell"/>
</dbReference>
<feature type="domain" description="AAA+ ATPase" evidence="16">
    <location>
        <begin position="1755"/>
        <end position="1893"/>
    </location>
</feature>
<dbReference type="InterPro" id="IPR041466">
    <property type="entry name" value="Dynein_AAA5_ext"/>
</dbReference>
<evidence type="ECO:0000256" key="7">
    <source>
        <dbReference type="ARBA" id="ARBA00022840"/>
    </source>
</evidence>
<keyword evidence="12" id="KW-0206">Cytoskeleton</keyword>
<dbReference type="FunFam" id="3.40.50.300:FF:000063">
    <property type="entry name" value="dynein heavy chain 6, axonemal"/>
    <property type="match status" value="1"/>
</dbReference>
<dbReference type="Pfam" id="PF12777">
    <property type="entry name" value="MT"/>
    <property type="match status" value="1"/>
</dbReference>
<evidence type="ECO:0000259" key="16">
    <source>
        <dbReference type="SMART" id="SM00382"/>
    </source>
</evidence>
<dbReference type="Pfam" id="PF12774">
    <property type="entry name" value="AAA_6"/>
    <property type="match status" value="1"/>
</dbReference>
<dbReference type="Pfam" id="PF17857">
    <property type="entry name" value="AAA_lid_1"/>
    <property type="match status" value="1"/>
</dbReference>
<dbReference type="OrthoDB" id="424310at2759"/>
<evidence type="ECO:0000256" key="2">
    <source>
        <dbReference type="ARBA" id="ARBA00008887"/>
    </source>
</evidence>
<keyword evidence="3" id="KW-0963">Cytoplasm</keyword>
<dbReference type="FunFam" id="3.40.50.300:FF:002141">
    <property type="entry name" value="Dynein heavy chain"/>
    <property type="match status" value="1"/>
</dbReference>
<dbReference type="InterPro" id="IPR013594">
    <property type="entry name" value="Dynein_heavy_tail"/>
</dbReference>
<keyword evidence="9 14" id="KW-0175">Coiled coil</keyword>
<dbReference type="FunFam" id="1.10.8.1220:FF:000001">
    <property type="entry name" value="Dynein axonemal heavy chain 5"/>
    <property type="match status" value="1"/>
</dbReference>
<dbReference type="FunFam" id="1.10.8.720:FF:000005">
    <property type="entry name" value="Dynein axonemal heavy chain 10"/>
    <property type="match status" value="1"/>
</dbReference>
<keyword evidence="10" id="KW-0969">Cilium</keyword>
<keyword evidence="6" id="KW-0547">Nucleotide-binding</keyword>
<dbReference type="GO" id="GO:0008569">
    <property type="term" value="F:minus-end-directed microtubule motor activity"/>
    <property type="evidence" value="ECO:0007669"/>
    <property type="project" value="InterPro"/>
</dbReference>
<evidence type="ECO:0000313" key="17">
    <source>
        <dbReference type="EMBL" id="CAD8079845.1"/>
    </source>
</evidence>
<gene>
    <name evidence="17" type="ORF">PSON_ATCC_30995.1.T0390318</name>
</gene>
<dbReference type="FunFam" id="1.20.920.30:FF:000007">
    <property type="entry name" value="Dynein axonemal heavy chain 10"/>
    <property type="match status" value="1"/>
</dbReference>
<dbReference type="InterPro" id="IPR024317">
    <property type="entry name" value="Dynein_heavy_chain_D4_dom"/>
</dbReference>
<evidence type="ECO:0000256" key="3">
    <source>
        <dbReference type="ARBA" id="ARBA00022490"/>
    </source>
</evidence>
<dbReference type="InterPro" id="IPR041658">
    <property type="entry name" value="AAA_lid_11"/>
</dbReference>
<dbReference type="FunFam" id="3.40.50.300:FF:000153">
    <property type="entry name" value="Dynein axonemal heavy chain 1"/>
    <property type="match status" value="1"/>
</dbReference>
<dbReference type="InterPro" id="IPR035706">
    <property type="entry name" value="AAA_9"/>
</dbReference>
<dbReference type="FunFam" id="1.10.8.710:FF:000002">
    <property type="entry name" value="dynein heavy chain 17, axonemal"/>
    <property type="match status" value="1"/>
</dbReference>
<dbReference type="Pfam" id="PF08385">
    <property type="entry name" value="DHC_N1"/>
    <property type="match status" value="1"/>
</dbReference>
<dbReference type="InterPro" id="IPR003593">
    <property type="entry name" value="AAA+_ATPase"/>
</dbReference>
<dbReference type="InterPro" id="IPR041589">
    <property type="entry name" value="DNAH3_AAA_lid_1"/>
</dbReference>
<feature type="coiled-coil region" evidence="14">
    <location>
        <begin position="1117"/>
        <end position="1177"/>
    </location>
</feature>
<feature type="region of interest" description="Disordered" evidence="15">
    <location>
        <begin position="508"/>
        <end position="530"/>
    </location>
</feature>
<evidence type="ECO:0000256" key="11">
    <source>
        <dbReference type="ARBA" id="ARBA00023175"/>
    </source>
</evidence>
<dbReference type="PANTHER" id="PTHR22878:SF68">
    <property type="entry name" value="DYNEIN HEAVY CHAIN 6, AXONEMAL-LIKE"/>
    <property type="match status" value="1"/>
</dbReference>
<dbReference type="FunFam" id="1.20.58.1120:FF:000008">
    <property type="entry name" value="Dynein heavy chain 10, axonemal"/>
    <property type="match status" value="1"/>
</dbReference>
<evidence type="ECO:0000256" key="9">
    <source>
        <dbReference type="ARBA" id="ARBA00023054"/>
    </source>
</evidence>
<dbReference type="FunFam" id="3.10.490.20:FF:000006">
    <property type="entry name" value="Dynein axonemal heavy chain 10"/>
    <property type="match status" value="1"/>
</dbReference>
<dbReference type="GO" id="GO:0051959">
    <property type="term" value="F:dynein light intermediate chain binding"/>
    <property type="evidence" value="ECO:0007669"/>
    <property type="project" value="InterPro"/>
</dbReference>
<dbReference type="InterPro" id="IPR004273">
    <property type="entry name" value="Dynein_heavy_D6_P-loop"/>
</dbReference>
<dbReference type="InterPro" id="IPR056759">
    <property type="entry name" value="DYH2-5-8_CC"/>
</dbReference>
<evidence type="ECO:0000256" key="1">
    <source>
        <dbReference type="ARBA" id="ARBA00004430"/>
    </source>
</evidence>
<feature type="coiled-coil region" evidence="14">
    <location>
        <begin position="3510"/>
        <end position="3565"/>
    </location>
</feature>
<keyword evidence="4" id="KW-0493">Microtubule</keyword>
<evidence type="ECO:0000256" key="4">
    <source>
        <dbReference type="ARBA" id="ARBA00022701"/>
    </source>
</evidence>
<dbReference type="GO" id="GO:0007018">
    <property type="term" value="P:microtubule-based movement"/>
    <property type="evidence" value="ECO:0007669"/>
    <property type="project" value="InterPro"/>
</dbReference>
<keyword evidence="18" id="KW-1185">Reference proteome</keyword>
<keyword evidence="11" id="KW-0505">Motor protein</keyword>
<comment type="similarity">
    <text evidence="2">Belongs to the dynein heavy chain family.</text>
</comment>
<comment type="subcellular location">
    <subcellularLocation>
        <location evidence="1">Cytoplasm</location>
        <location evidence="1">Cytoskeleton</location>
        <location evidence="1">Cilium axoneme</location>
    </subcellularLocation>
</comment>
<dbReference type="Pfam" id="PF03028">
    <property type="entry name" value="Dynein_heavy"/>
    <property type="match status" value="1"/>
</dbReference>
<proteinExistence type="inferred from homology"/>
<evidence type="ECO:0000256" key="12">
    <source>
        <dbReference type="ARBA" id="ARBA00023212"/>
    </source>
</evidence>
<dbReference type="GO" id="GO:0005524">
    <property type="term" value="F:ATP binding"/>
    <property type="evidence" value="ECO:0007669"/>
    <property type="project" value="UniProtKB-KW"/>
</dbReference>
<evidence type="ECO:0000313" key="18">
    <source>
        <dbReference type="Proteomes" id="UP000692954"/>
    </source>
</evidence>
<accession>A0A8S1MSX3</accession>
<dbReference type="FunFam" id="3.20.180.20:FF:000001">
    <property type="entry name" value="Dynein axonemal heavy chain 5"/>
    <property type="match status" value="1"/>
</dbReference>
<dbReference type="Proteomes" id="UP000692954">
    <property type="component" value="Unassembled WGS sequence"/>
</dbReference>
<dbReference type="SMART" id="SM00382">
    <property type="entry name" value="AAA"/>
    <property type="match status" value="3"/>
</dbReference>
<dbReference type="FunFam" id="1.20.140.100:FF:000001">
    <property type="entry name" value="dynein heavy chain 17, axonemal"/>
    <property type="match status" value="1"/>
</dbReference>
<dbReference type="FunFam" id="1.20.1270.280:FF:000005">
    <property type="entry name" value="Dynein axonemal heavy chain 10"/>
    <property type="match status" value="1"/>
</dbReference>
<comment type="caution">
    <text evidence="17">The sequence shown here is derived from an EMBL/GenBank/DDBJ whole genome shotgun (WGS) entry which is preliminary data.</text>
</comment>
<dbReference type="Pfam" id="PF12775">
    <property type="entry name" value="AAA_7"/>
    <property type="match status" value="1"/>
</dbReference>
<keyword evidence="13" id="KW-0966">Cell projection</keyword>
<dbReference type="FunFam" id="1.20.920.20:FF:000001">
    <property type="entry name" value="dynein heavy chain 2, axonemal"/>
    <property type="match status" value="1"/>
</dbReference>
<dbReference type="FunFam" id="3.40.50.300:FF:000049">
    <property type="entry name" value="Dynein, axonemal, heavy chain 5"/>
    <property type="match status" value="1"/>
</dbReference>
<feature type="domain" description="AAA+ ATPase" evidence="16">
    <location>
        <begin position="2035"/>
        <end position="2162"/>
    </location>
</feature>
<evidence type="ECO:0000256" key="10">
    <source>
        <dbReference type="ARBA" id="ARBA00023069"/>
    </source>
</evidence>
<protein>
    <recommendedName>
        <fullName evidence="16">AAA+ ATPase domain-containing protein</fullName>
    </recommendedName>
</protein>
<dbReference type="FunFam" id="1.10.287.2620:FF:000001">
    <property type="entry name" value="Cytoplasmic dynein heavy chain 1"/>
    <property type="match status" value="1"/>
</dbReference>
<dbReference type="Pfam" id="PF18198">
    <property type="entry name" value="AAA_lid_11"/>
    <property type="match status" value="1"/>
</dbReference>
<evidence type="ECO:0000256" key="15">
    <source>
        <dbReference type="SAM" id="MobiDB-lite"/>
    </source>
</evidence>
<dbReference type="Pfam" id="PF18199">
    <property type="entry name" value="Dynein_C"/>
    <property type="match status" value="1"/>
</dbReference>
<feature type="coiled-coil region" evidence="14">
    <location>
        <begin position="2973"/>
        <end position="3046"/>
    </location>
</feature>
<evidence type="ECO:0000256" key="5">
    <source>
        <dbReference type="ARBA" id="ARBA00022737"/>
    </source>
</evidence>
<dbReference type="Pfam" id="PF25007">
    <property type="entry name" value="DYH2-5-8_CC"/>
    <property type="match status" value="1"/>
</dbReference>
<dbReference type="Pfam" id="PF12781">
    <property type="entry name" value="AAA_9"/>
    <property type="match status" value="1"/>
</dbReference>
<evidence type="ECO:0000256" key="14">
    <source>
        <dbReference type="SAM" id="Coils"/>
    </source>
</evidence>
<dbReference type="GO" id="GO:0030286">
    <property type="term" value="C:dynein complex"/>
    <property type="evidence" value="ECO:0007669"/>
    <property type="project" value="UniProtKB-KW"/>
</dbReference>
<reference evidence="17" key="1">
    <citation type="submission" date="2021-01" db="EMBL/GenBank/DDBJ databases">
        <authorList>
            <consortium name="Genoscope - CEA"/>
            <person name="William W."/>
        </authorList>
    </citation>
    <scope>NUCLEOTIDE SEQUENCE</scope>
</reference>
<dbReference type="PANTHER" id="PTHR22878">
    <property type="entry name" value="DYNEIN HEAVY CHAIN 6, AXONEMAL-LIKE-RELATED"/>
    <property type="match status" value="1"/>
</dbReference>
<dbReference type="InterPro" id="IPR035699">
    <property type="entry name" value="AAA_6"/>
</dbReference>
<feature type="compositionally biased region" description="Basic and acidic residues" evidence="15">
    <location>
        <begin position="508"/>
        <end position="523"/>
    </location>
</feature>
<dbReference type="InterPro" id="IPR013602">
    <property type="entry name" value="Dynein_heavy_linker"/>
</dbReference>
<evidence type="ECO:0000256" key="13">
    <source>
        <dbReference type="ARBA" id="ARBA00023273"/>
    </source>
</evidence>
<dbReference type="Pfam" id="PF08393">
    <property type="entry name" value="DHC_N2"/>
    <property type="match status" value="1"/>
</dbReference>
<dbReference type="InterPro" id="IPR041228">
    <property type="entry name" value="Dynein_C"/>
</dbReference>
<keyword evidence="5" id="KW-0677">Repeat</keyword>
<dbReference type="EMBL" id="CAJJDN010000039">
    <property type="protein sequence ID" value="CAD8079845.1"/>
    <property type="molecule type" value="Genomic_DNA"/>
</dbReference>
<keyword evidence="7" id="KW-0067">ATP-binding</keyword>
<dbReference type="GO" id="GO:0005874">
    <property type="term" value="C:microtubule"/>
    <property type="evidence" value="ECO:0007669"/>
    <property type="project" value="UniProtKB-KW"/>
</dbReference>
<dbReference type="Pfam" id="PF12780">
    <property type="entry name" value="AAA_8"/>
    <property type="match status" value="1"/>
</dbReference>
<sequence>MNSKSALQSAKPTNIKQLQMLQLLVERVYIPLESKVELRTTLQKFTSQIEHSSQQVSGTITIELPDVVDQIDDETALKNYELMEKYEDYIGKWSQTIRQTILKEASRKTEKNSALADIMLWRSRSANLSTLYQQLQNPIVAKVRQRLQTYLEDNQSSVLEFNGQFAELTKAQAEAKDNVKFLTTLERQFKNLDQDGLNGIKETLPSLMNGLKMVWIISRHYKEGDKMQNLLQLISEEIADKVESQIKIPQLFTLRDDLPYEIQLETSINLIMQGSEILKSWKDLYHKTKLAIEEENLDRWDFTVRTIQERIEYMANRLDELRKVIDTVRKFLVFLGPNLKKVTGNAQEIDKRIEDVKQLITPIVNSPYNFFQKGNAGQWKTIYQKFQENQKQIVGKTIELIDETFKSLRSAEGAFDLLQNFKSIDTLDDISTTLQKKYLEVLKQYQKELEDNQKLFDKGQQATDVALISSKNRPPVAGSISWARSIFYRIKRPVLKFITREDTFIEKKDSQEKQENKEGKNPKDLGSQYNESKNQYRTLAKKLDQFQKEKFESWEKSITEKALQYQKNRILTKHEQPKEEGSWNRRYTVFFQDEFKTLIKETKQLEKMGYKINQTTINISKLEKEFYGYIDRLQIMLREYDEAVHTLQPIEKELLKEKIMKLNRALEPGHESLNLASLGIPDFIDNCLKAINEFRDIKKKVRKSTGMIEDIVKSIEEAQILREYDFETRKENASLPQLNEFQSYFEEHLNKTIEELVEKYKLVGDNFLRNIEESIFNSSSKGEPRMREYYYYWERRIYNALVKMTLRGFLTFKNLLQQPSGKQVPLFQITAEYNHPQLNTIPPIPEVTTVLEKISTSIKEASQGFWRWMDGYCIFCEKKQSRSANEEIQYHTFYSQIIRNPIITRIAMQIGIIREKASDKVNNFKEMWEDDKKKPLWDQKAKHAVEKIIDKNPTTLSLEIMMSKYKGLIQDFEEYPRERKAFFISEYFGNVIESFKAQAKDWMDKHGIVLKTLGMRELEGIKKEIDDYREQLMVQPKDIEDLKKLLNLIQEIKNMTMNMEFKIGDVTERFRTLKMYQQNVEQEKLEEAFSLNDRWNELVNHAKKKDSKLVEKKKEFAEVTKKEVEQFKENIKLLYKDFKASGPGAESTSLDKGLESLQEYKTVVSELNARREELVKAEKLFNLPISSFPELVAIEEENKVLSVLYDCYRTVKNQIQEWSVMLWVKLDADLLKNGADNFDKQKKKLAKQYEKNTVYEKLAKKITDFKDSIPLIQQLKSGAITDRHWEKLMKETGVKFETSIKSMTLEQVFALNLARFPEKVTEICTEANQEHKNEEEISKIEQAWKTASFTIDKDKKGFQVIKTVDEIKQLLEDQLANLQTVSSSKYVAAFISRIRHWEQALNRISEVIDVWLQVQKKWQDLEGIFMGSEDIRQQLREDSKKFDQNDKAYKKIMEQTAKNPNIYASCVVNDGRLSELKALSDQLDKRQKSLSDYLDTKRNVFPRFYFLSDDDLLSILGSSDVSAVQPHTLKLFDNCREMLLSRNKMVIGMASDEAEEFSYKEPQKTDGPVELWMTRVDEEMQSTLKKMTKEAIFHYANKERVPWILSQIGMISIAGTQVWWTWRVEDVFRKVQEGNKYAMKEELKKQTKDLDDLIDLVRTDLKMIDRIKINTLIIVDVHARDIVDFFVKDSILDAKEFEWESQLRFYWVLEDNDIRIRQCTGTFTYGYEYQGLNGRLVITPLTDRCVMTLTTALTFKLGGAPAGPAGTGKTETVKDLAKSLAIRCCVTNCGEGLDYKAMGVIFSGLVQTGFWGCFDEFNRITAEVLSVVSVQIKTIQQALVQEKKTIELLKKEVQVKTTVGIFVTMNPGYAGRTELPDNLKALFRPVVMVVPDSNIICEIMLMSQGFNSARVLAKKMTVLYKLGSEQLSKQYHYDFGLRALKSVLVMAGSLKREAADLPEDTVLMRALRDMNMPKFIFEDVPLFQGLITDLFPKIDVKRKPYEKKDRIQEIVEQLGYRPLDDQIDKVVQLYETMLTRHTTMVVGPTGSGKSAVIEILKRVESATYYCINPKSITVNELYGVMEMTTREWKDGILSKIFRIANEKPSGQQEVHQRWILLDGDVDAVWVENMNSVMDDNKLLTLINGDRIRLERFCKLLFEVFDLQYASPATISRCGMVYVDPKNLGYKPFYDKWLSKWQKKGDKAEGLKSNLEEFYSKYIPPLMNLIFEGIDGEEQGHVLEFSIPRTNLNCITQLTKMLDTIINEEDPQFEQENLELAYIFAIVWSLGACLKFDARKKFEEVLRRVAQRHIPPGSLFDLFFDYTLDNKAWVAWEKKVTEYQPPHDGKFSKILVPTVDTKRFSYLLGQNITHKQPCMFVGDSGTAKSVIISNYLNSLPSENYMKLNINFSSRTKSIDVQTALDENIDKRSGRIFGPKIAGKKLIIFIDDIHMPKVDIYGTQQPIAWLKFLIEKGFCYERSQNLDQKIIKDTQFVAAVLPPNVGANPLDPRFLSLFNCYQLLFPSNENLERIYNSILKAHLQGFPEEVSSTVAKITQATLQIYSAIVIQLPRTPVKFHYIFNLRDLSRIYEGLCRSTLDKFQTKESFIRLWRNEVTRVFVDRLINDQDRELITVDKIPSLIREHFSDTIEYAIQDPMLFGDYLTANPLDPDVVDPKLYEDCGGFEKVGQKFNSLLQDYNEEVKEMNLVLFKDALEHLTKIHRIIRFPLGHALLVGYGGSGKQSLTRLSAFTASYDIFQITLTRGYKEKEFREDLKTLYDLLTQKPTIFLFTDAHVLEEGFLELINNMLTIGMVPALFDEDGKKKMSDKIRDEAKRKGILETKDELWNYFLEKIRDNMHIVLCMSPAGDTLRIRCRNFPGLVSNTQINWFFPWPEEALVSVATEYLKEENLEDEQYRPKIIQHITKVHESIQMFSRDFELQLRRKNFSTPKNYLDFLQNYKRLLAVNRKKYQDLIVRYTNGVQKLDEASEQVKVLQEELEIKKVEVMSESKEVEELLKIINAKKEIATKDNEEAAQKKKQLEKDSVEINQRQQEADQILKDAIPILESAKEALNKIDSKELVELKALNSPPKPVGAVASMLLIFKPIDGIEGDGWNAARQMMNNPMKLLEQLQNYGNKIGKVTRNQIEKIRGAMKDPENRLDEISKISKAAAGLYTWVSATVNFYDVYKKVEPLKQRLEQMTKQKEMTEEDLRQTAIKLAALQKEVSELQVQSDQKSARLAELTAQAQEMEKKLNAAKKLIEGLGGEKKRWTEDTIKLAEMTRQLIGDCLLAGSFLSYVGPFDYSFRRRMLYDHWMVDIKEKEIPLNPEFKFEDLLSSAVEISQWNSEGLPSDELSVQNGILTTRASRWPLCIDPQLQAVNWIKKREEKDIAFKVLNLNEGAGVFLKPLENCIRYGKPFLFENVDEELDPTIDPILEKNFIIKAGMKSIKLGENIIDYNDDFRLYFTTKLANPKYTPEIMSKTMVINYTVTLNGLRDQLLNVVVSFERPDKEKQRLELIQSMSENKKKLKEAEDDLLQRLSEAQGSLLDNVQLINTLDQTKAKSEEIQQAINDGQITSQEIEQARQSYTTVAKRGAILFFAMSSLSSISEMYEYSLSAYLQVFNQSLRDARKDTILESRLRNIIDKLTSNVYDYTCLGIFEVHKLMFAFQMTIMIQDGEKLLNHEELDFFLKGNTSLEQVQRQKPYDWVPDSGWKDIMRLMQLADSYRLLADDLEKHGKEWKKWYDHERPELETLPEGYTKLNSFQILLLLRVFRPDRVINGVKKYIQDIYGNSNYVQPPIINYEKIFDQSNEKSPIVFILSPGADPLPDVMKLGDSKGFTGAKFRNLSLGQGSEQEASQFVEAASQRGHWLMLANCHLLTGWLKSYLEKTLELMQKPHKDFRLWLTTQPTDRFPLGILQKSLKVVTEPPDGLKLNMKAIMSKIDENSLNSCPHVAYKTLVYVVSFFHSIILDRRKYGKIGWNVSYDFNESDFNISSSLLSMYLRKAYDAKDETIPWNSLKYLIGEAMYGGRVTDSYDRRVLITYLDEYMGDFLFDKNREFLFAQSEDFKYEVPKVLNHEGFQTMIDHLPLINSPIVFGLHPNAEITYFTNSAKSIWDNLLQLRASGGAVSGGVDKDKYVNDVSEDVLSKLPAIWDVIALRKEAGEIISPTQVVLFQELERFNKLIIKINESLFNLKRALKGEIGMSSDLDELSLALFNGFLPAMWRRLAPQTEKKLGSWMNHFKRRVQQYTYWASKEEPYVMWLSGLHIPESYLTALIQTTCRAKTWALDKSRLYTQVTKKFKAKDITQRMEFGCYIEGLYLEGARWDVEHNCLKKQNPKELIFEMPLIQVIPVEANKLKLKDTLATPVYVTQSRRNAMGVGLVFEADLRTQEHISHWILQGVAMTLNVDY</sequence>
<feature type="coiled-coil region" evidence="14">
    <location>
        <begin position="3186"/>
        <end position="3262"/>
    </location>
</feature>
<evidence type="ECO:0000256" key="8">
    <source>
        <dbReference type="ARBA" id="ARBA00023017"/>
    </source>
</evidence>
<organism evidence="17 18">
    <name type="scientific">Paramecium sonneborni</name>
    <dbReference type="NCBI Taxonomy" id="65129"/>
    <lineage>
        <taxon>Eukaryota</taxon>
        <taxon>Sar</taxon>
        <taxon>Alveolata</taxon>
        <taxon>Ciliophora</taxon>
        <taxon>Intramacronucleata</taxon>
        <taxon>Oligohymenophorea</taxon>
        <taxon>Peniculida</taxon>
        <taxon>Parameciidae</taxon>
        <taxon>Paramecium</taxon>
    </lineage>
</organism>
<name>A0A8S1MSX3_9CILI</name>
<evidence type="ECO:0000256" key="6">
    <source>
        <dbReference type="ARBA" id="ARBA00022741"/>
    </source>
</evidence>
<dbReference type="Pfam" id="PF17852">
    <property type="entry name" value="Dynein_AAA_lid"/>
    <property type="match status" value="1"/>
</dbReference>
<keyword evidence="8" id="KW-0243">Dynein</keyword>
<feature type="coiled-coil region" evidence="14">
    <location>
        <begin position="435"/>
        <end position="462"/>
    </location>
</feature>
<dbReference type="GO" id="GO:0045505">
    <property type="term" value="F:dynein intermediate chain binding"/>
    <property type="evidence" value="ECO:0007669"/>
    <property type="project" value="InterPro"/>
</dbReference>
<dbReference type="InterPro" id="IPR026983">
    <property type="entry name" value="DHC"/>
</dbReference>
<dbReference type="InterPro" id="IPR024743">
    <property type="entry name" value="Dynein_HC_stalk"/>
</dbReference>